<dbReference type="EMBL" id="JAEQMG010000035">
    <property type="protein sequence ID" value="MBK6087422.1"/>
    <property type="molecule type" value="Genomic_DNA"/>
</dbReference>
<organism evidence="1 2">
    <name type="scientific">Ruminococcus difficilis</name>
    <dbReference type="NCBI Taxonomy" id="2763069"/>
    <lineage>
        <taxon>Bacteria</taxon>
        <taxon>Bacillati</taxon>
        <taxon>Bacillota</taxon>
        <taxon>Clostridia</taxon>
        <taxon>Eubacteriales</taxon>
        <taxon>Oscillospiraceae</taxon>
        <taxon>Ruminococcus</taxon>
    </lineage>
</organism>
<accession>A0A934TY75</accession>
<protein>
    <submittedName>
        <fullName evidence="1">DUF1934 domain-containing protein</fullName>
    </submittedName>
</protein>
<keyword evidence="2" id="KW-1185">Reference proteome</keyword>
<dbReference type="InterPro" id="IPR015231">
    <property type="entry name" value="DUF1934"/>
</dbReference>
<dbReference type="Pfam" id="PF09148">
    <property type="entry name" value="DUF1934"/>
    <property type="match status" value="1"/>
</dbReference>
<dbReference type="InterPro" id="IPR012674">
    <property type="entry name" value="Calycin"/>
</dbReference>
<evidence type="ECO:0000313" key="1">
    <source>
        <dbReference type="EMBL" id="MBK6087422.1"/>
    </source>
</evidence>
<dbReference type="Gene3D" id="2.40.128.20">
    <property type="match status" value="1"/>
</dbReference>
<dbReference type="Proteomes" id="UP000633365">
    <property type="component" value="Unassembled WGS sequence"/>
</dbReference>
<dbReference type="SUPFAM" id="SSF50814">
    <property type="entry name" value="Lipocalins"/>
    <property type="match status" value="1"/>
</dbReference>
<name>A0A934TY75_9FIRM</name>
<gene>
    <name evidence="1" type="ORF">JKK62_01950</name>
</gene>
<dbReference type="AlphaFoldDB" id="A0A934TY75"/>
<comment type="caution">
    <text evidence="1">The sequence shown here is derived from an EMBL/GenBank/DDBJ whole genome shotgun (WGS) entry which is preliminary data.</text>
</comment>
<dbReference type="RefSeq" id="WP_201426726.1">
    <property type="nucleotide sequence ID" value="NZ_JAEQMG010000035.1"/>
</dbReference>
<evidence type="ECO:0000313" key="2">
    <source>
        <dbReference type="Proteomes" id="UP000633365"/>
    </source>
</evidence>
<proteinExistence type="predicted"/>
<sequence length="140" mass="15936">MEERYIITVIGKQTVDGESDKIEVFTAGDMTVEDGRITITYPEYPEDRPELKTETTVTLENGVLSIDRQGEMSSHLILEKGKRHECLYNTPMGQMFIGIFTDDIKVDLDEHGGAITAAYQLDFNRTVVSYNEFYISVKEK</sequence>
<reference evidence="1" key="1">
    <citation type="submission" date="2021-01" db="EMBL/GenBank/DDBJ databases">
        <title>Genome public.</title>
        <authorList>
            <person name="Liu C."/>
            <person name="Sun Q."/>
        </authorList>
    </citation>
    <scope>NUCLEOTIDE SEQUENCE</scope>
    <source>
        <strain evidence="1">M6</strain>
    </source>
</reference>